<dbReference type="RefSeq" id="WP_419152484.1">
    <property type="nucleotide sequence ID" value="NZ_JAUSTR010000014.1"/>
</dbReference>
<proteinExistence type="predicted"/>
<feature type="transmembrane region" description="Helical" evidence="1">
    <location>
        <begin position="326"/>
        <end position="343"/>
    </location>
</feature>
<feature type="transmembrane region" description="Helical" evidence="1">
    <location>
        <begin position="112"/>
        <end position="133"/>
    </location>
</feature>
<reference evidence="2 3" key="1">
    <citation type="submission" date="2023-07" db="EMBL/GenBank/DDBJ databases">
        <title>Genomic Encyclopedia of Type Strains, Phase IV (KMG-IV): sequencing the most valuable type-strain genomes for metagenomic binning, comparative biology and taxonomic classification.</title>
        <authorList>
            <person name="Goeker M."/>
        </authorList>
    </citation>
    <scope>NUCLEOTIDE SEQUENCE [LARGE SCALE GENOMIC DNA]</scope>
    <source>
        <strain evidence="2 3">DSM 19092</strain>
    </source>
</reference>
<sequence length="362" mass="38599">MKQSIQIAGAFIGLIVGAGFASGQEILQFFTSFGWLGILGTMLATLLFAFLGMNLTQLGSKMQTTSHKAVIYSICGRYLGVVVDMMITFFLFGVLVVMIAGAGSIFEQQFGVPSIVGSIFMTIITILTVSLNIHKVISMIGLITPFLLVLVVIISGYSLATMEHSLLDTNQLIDQQYAAASNWGLGALLYVSYNIAAGAAMLVVMGGAVKDEKTAGLGGILGGIGLGVLILLINLGMLAKVETIMGVDMPMLYLANELSPIVGMFMSIILLGMIYNTAVGMLYAFSARIVKPQHDKFKMFVALFGTTAFAASFIGFITLVGTVYPLMGYLGFTLIAAIVIAWIKEIQNKRKSPVGINGSSRF</sequence>
<evidence type="ECO:0000313" key="3">
    <source>
        <dbReference type="Proteomes" id="UP001225646"/>
    </source>
</evidence>
<feature type="transmembrane region" description="Helical" evidence="1">
    <location>
        <begin position="180"/>
        <end position="205"/>
    </location>
</feature>
<accession>A0ABT9VQV0</accession>
<feature type="transmembrane region" description="Helical" evidence="1">
    <location>
        <begin position="217"/>
        <end position="241"/>
    </location>
</feature>
<feature type="transmembrane region" description="Helical" evidence="1">
    <location>
        <begin position="77"/>
        <end position="106"/>
    </location>
</feature>
<organism evidence="2 3">
    <name type="scientific">Aeribacillus alveayuensis</name>
    <dbReference type="NCBI Taxonomy" id="279215"/>
    <lineage>
        <taxon>Bacteria</taxon>
        <taxon>Bacillati</taxon>
        <taxon>Bacillota</taxon>
        <taxon>Bacilli</taxon>
        <taxon>Bacillales</taxon>
        <taxon>Bacillaceae</taxon>
        <taxon>Aeribacillus</taxon>
    </lineage>
</organism>
<dbReference type="InterPro" id="IPR038728">
    <property type="entry name" value="YkvI-like"/>
</dbReference>
<feature type="transmembrane region" description="Helical" evidence="1">
    <location>
        <begin position="140"/>
        <end position="160"/>
    </location>
</feature>
<dbReference type="EMBL" id="JAUSTR010000014">
    <property type="protein sequence ID" value="MDQ0163358.1"/>
    <property type="molecule type" value="Genomic_DNA"/>
</dbReference>
<gene>
    <name evidence="2" type="ORF">J2S06_002438</name>
</gene>
<dbReference type="PANTHER" id="PTHR37814:SF1">
    <property type="entry name" value="MEMBRANE PROTEIN"/>
    <property type="match status" value="1"/>
</dbReference>
<keyword evidence="1" id="KW-1133">Transmembrane helix</keyword>
<keyword evidence="3" id="KW-1185">Reference proteome</keyword>
<feature type="transmembrane region" description="Helical" evidence="1">
    <location>
        <begin position="297"/>
        <end position="320"/>
    </location>
</feature>
<feature type="transmembrane region" description="Helical" evidence="1">
    <location>
        <begin position="33"/>
        <end position="56"/>
    </location>
</feature>
<dbReference type="Proteomes" id="UP001225646">
    <property type="component" value="Unassembled WGS sequence"/>
</dbReference>
<evidence type="ECO:0000313" key="2">
    <source>
        <dbReference type="EMBL" id="MDQ0163358.1"/>
    </source>
</evidence>
<name>A0ABT9VQV0_9BACI</name>
<evidence type="ECO:0000256" key="1">
    <source>
        <dbReference type="SAM" id="Phobius"/>
    </source>
</evidence>
<feature type="transmembrane region" description="Helical" evidence="1">
    <location>
        <begin position="261"/>
        <end position="285"/>
    </location>
</feature>
<dbReference type="PANTHER" id="PTHR37814">
    <property type="entry name" value="CONSERVED MEMBRANE PROTEIN"/>
    <property type="match status" value="1"/>
</dbReference>
<protein>
    <submittedName>
        <fullName evidence="2">Membrane protein YkvI</fullName>
    </submittedName>
</protein>
<keyword evidence="1" id="KW-0472">Membrane</keyword>
<keyword evidence="1" id="KW-0812">Transmembrane</keyword>
<comment type="caution">
    <text evidence="2">The sequence shown here is derived from an EMBL/GenBank/DDBJ whole genome shotgun (WGS) entry which is preliminary data.</text>
</comment>